<keyword evidence="14" id="KW-1185">Reference proteome</keyword>
<dbReference type="GO" id="GO:0003690">
    <property type="term" value="F:double-stranded DNA binding"/>
    <property type="evidence" value="ECO:0007669"/>
    <property type="project" value="UniProtKB-ARBA"/>
</dbReference>
<dbReference type="FunFam" id="3.30.160.60:FF:001370">
    <property type="entry name" value="Zinc finger protein"/>
    <property type="match status" value="1"/>
</dbReference>
<evidence type="ECO:0000256" key="12">
    <source>
        <dbReference type="SAM" id="MobiDB-lite"/>
    </source>
</evidence>
<organism evidence="14 15">
    <name type="scientific">Echinococcus canadensis</name>
    <dbReference type="NCBI Taxonomy" id="519352"/>
    <lineage>
        <taxon>Eukaryota</taxon>
        <taxon>Metazoa</taxon>
        <taxon>Spiralia</taxon>
        <taxon>Lophotrochozoa</taxon>
        <taxon>Platyhelminthes</taxon>
        <taxon>Cestoda</taxon>
        <taxon>Eucestoda</taxon>
        <taxon>Cyclophyllidea</taxon>
        <taxon>Taeniidae</taxon>
        <taxon>Echinococcus</taxon>
        <taxon>Echinococcus canadensis group</taxon>
    </lineage>
</organism>
<evidence type="ECO:0000256" key="1">
    <source>
        <dbReference type="ARBA" id="ARBA00004123"/>
    </source>
</evidence>
<dbReference type="InterPro" id="IPR036236">
    <property type="entry name" value="Znf_C2H2_sf"/>
</dbReference>
<keyword evidence="3" id="KW-0479">Metal-binding</keyword>
<dbReference type="SMART" id="SM00355">
    <property type="entry name" value="ZnF_C2H2"/>
    <property type="match status" value="5"/>
</dbReference>
<evidence type="ECO:0000256" key="11">
    <source>
        <dbReference type="PROSITE-ProRule" id="PRU00042"/>
    </source>
</evidence>
<dbReference type="WBParaSite" id="maker-E.canG7_contigs_1623-snap-gene-0.6-mRNA-1">
    <property type="protein sequence ID" value="maker-E.canG7_contigs_1623-snap-gene-0.6-mRNA-1"/>
    <property type="gene ID" value="EcG7_09011"/>
</dbReference>
<evidence type="ECO:0000256" key="3">
    <source>
        <dbReference type="ARBA" id="ARBA00022723"/>
    </source>
</evidence>
<evidence type="ECO:0000256" key="6">
    <source>
        <dbReference type="ARBA" id="ARBA00022833"/>
    </source>
</evidence>
<evidence type="ECO:0000313" key="14">
    <source>
        <dbReference type="Proteomes" id="UP000887562"/>
    </source>
</evidence>
<feature type="region of interest" description="Disordered" evidence="12">
    <location>
        <begin position="140"/>
        <end position="165"/>
    </location>
</feature>
<keyword evidence="10" id="KW-0539">Nucleus</keyword>
<evidence type="ECO:0000256" key="7">
    <source>
        <dbReference type="ARBA" id="ARBA00023015"/>
    </source>
</evidence>
<keyword evidence="4" id="KW-0677">Repeat</keyword>
<dbReference type="PROSITE" id="PS50157">
    <property type="entry name" value="ZINC_FINGER_C2H2_2"/>
    <property type="match status" value="2"/>
</dbReference>
<dbReference type="AlphaFoldDB" id="A0A915ET91"/>
<evidence type="ECO:0000256" key="2">
    <source>
        <dbReference type="ARBA" id="ARBA00006991"/>
    </source>
</evidence>
<evidence type="ECO:0000313" key="15">
    <source>
        <dbReference type="WBParaSite" id="maker-E.canG7_contigs_1623-snap-gene-0.6-mRNA-1"/>
    </source>
</evidence>
<feature type="domain" description="C2H2-type" evidence="13">
    <location>
        <begin position="349"/>
        <end position="377"/>
    </location>
</feature>
<comment type="similarity">
    <text evidence="2">Belongs to the krueppel C2H2-type zinc-finger protein family.</text>
</comment>
<comment type="subcellular location">
    <subcellularLocation>
        <location evidence="1">Nucleus</location>
    </subcellularLocation>
</comment>
<keyword evidence="6" id="KW-0862">Zinc</keyword>
<dbReference type="InterPro" id="IPR013087">
    <property type="entry name" value="Znf_C2H2_type"/>
</dbReference>
<dbReference type="SUPFAM" id="SSF57667">
    <property type="entry name" value="beta-beta-alpha zinc fingers"/>
    <property type="match status" value="2"/>
</dbReference>
<dbReference type="Proteomes" id="UP000887562">
    <property type="component" value="Unplaced"/>
</dbReference>
<dbReference type="InterPro" id="IPR050688">
    <property type="entry name" value="Zinc_finger/UBP_domain"/>
</dbReference>
<keyword evidence="7" id="KW-0805">Transcription regulation</keyword>
<evidence type="ECO:0000256" key="4">
    <source>
        <dbReference type="ARBA" id="ARBA00022737"/>
    </source>
</evidence>
<name>A0A915ET91_9CEST</name>
<evidence type="ECO:0000256" key="5">
    <source>
        <dbReference type="ARBA" id="ARBA00022771"/>
    </source>
</evidence>
<dbReference type="GO" id="GO:0005634">
    <property type="term" value="C:nucleus"/>
    <property type="evidence" value="ECO:0007669"/>
    <property type="project" value="UniProtKB-SubCell"/>
</dbReference>
<protein>
    <submittedName>
        <fullName evidence="15">C2H2-type domain-containing protein</fullName>
    </submittedName>
</protein>
<sequence length="489" mass="53841">MRPDFIYCGSCSLEFPLSELTFFIEHKRSNCSNSLFESKYEGLQCSQCVRIFHSPWPLLFHVQNDHGIKLVRNLDCSDRTSCQPGAGLKTPLFSYEQMECSANDHIGGVRDQDSSLVNVNLDKFPQKIGESGGLFQGPLVTAASPSSTSPQVPRTSCRASSSEAGNSGLKFHSVSYAPNSCSTLNMALNLEDSLRLIHKIACSKLDMHLRQMTSVDVTNASSSYALSLCCSQTGVSCLCAVGSCSCSSAPPPSSYPQLTASASCQTDGLSDPHIMEEFSPSNLFSLPDQQSVDLDKSPLSQDLGFINSLIQPPCVTSPSNGLSFQPTPQPIIDHPPADKVSYPPKMLPFSCSFCGRIYRQKIHLRKHVMAQHTKQKPFFCPHCAYTTVEKSHLTVHIRTHTGERPYICRVCHYSSTQNCTLKSHYLRKHPESKINCVTCGGTYITELEYQNHLKNCGTTFDRIFTSETAPFSIDLKSSIGNLKGDFGPR</sequence>
<dbReference type="GO" id="GO:0045944">
    <property type="term" value="P:positive regulation of transcription by RNA polymerase II"/>
    <property type="evidence" value="ECO:0007669"/>
    <property type="project" value="TreeGrafter"/>
</dbReference>
<dbReference type="GO" id="GO:0008270">
    <property type="term" value="F:zinc ion binding"/>
    <property type="evidence" value="ECO:0007669"/>
    <property type="project" value="UniProtKB-KW"/>
</dbReference>
<proteinExistence type="inferred from homology"/>
<evidence type="ECO:0000256" key="10">
    <source>
        <dbReference type="ARBA" id="ARBA00023242"/>
    </source>
</evidence>
<keyword evidence="8" id="KW-0238">DNA-binding</keyword>
<evidence type="ECO:0000256" key="8">
    <source>
        <dbReference type="ARBA" id="ARBA00023125"/>
    </source>
</evidence>
<dbReference type="InterPro" id="IPR057448">
    <property type="entry name" value="BCL-11A_Znf_CCHC"/>
</dbReference>
<feature type="compositionally biased region" description="Polar residues" evidence="12">
    <location>
        <begin position="143"/>
        <end position="165"/>
    </location>
</feature>
<dbReference type="PANTHER" id="PTHR24403">
    <property type="entry name" value="ZINC FINGER PROTEIN"/>
    <property type="match status" value="1"/>
</dbReference>
<evidence type="ECO:0000256" key="9">
    <source>
        <dbReference type="ARBA" id="ARBA00023163"/>
    </source>
</evidence>
<dbReference type="Pfam" id="PF25491">
    <property type="entry name" value="CCHC_BCL-11A"/>
    <property type="match status" value="1"/>
</dbReference>
<keyword evidence="9" id="KW-0804">Transcription</keyword>
<feature type="domain" description="C2H2-type" evidence="13">
    <location>
        <begin position="378"/>
        <end position="405"/>
    </location>
</feature>
<keyword evidence="5 11" id="KW-0863">Zinc-finger</keyword>
<evidence type="ECO:0000259" key="13">
    <source>
        <dbReference type="PROSITE" id="PS50157"/>
    </source>
</evidence>
<accession>A0A915ET91</accession>
<dbReference type="Gene3D" id="3.30.160.60">
    <property type="entry name" value="Classic Zinc Finger"/>
    <property type="match status" value="3"/>
</dbReference>
<dbReference type="PROSITE" id="PS00028">
    <property type="entry name" value="ZINC_FINGER_C2H2_1"/>
    <property type="match status" value="2"/>
</dbReference>
<dbReference type="FunFam" id="3.30.160.60:FF:000446">
    <property type="entry name" value="Zinc finger protein"/>
    <property type="match status" value="1"/>
</dbReference>
<reference evidence="15" key="1">
    <citation type="submission" date="2022-11" db="UniProtKB">
        <authorList>
            <consortium name="WormBaseParasite"/>
        </authorList>
    </citation>
    <scope>IDENTIFICATION</scope>
</reference>
<dbReference type="PANTHER" id="PTHR24403:SF109">
    <property type="entry name" value="ZINC FINGER PROTEIN 845-LIKE"/>
    <property type="match status" value="1"/>
</dbReference>